<accession>A0A1H4IYD4</accession>
<name>A0A1H4IYD4_9MICO</name>
<dbReference type="EMBL" id="FNRY01000001">
    <property type="protein sequence ID" value="SEB38282.1"/>
    <property type="molecule type" value="Genomic_DNA"/>
</dbReference>
<dbReference type="InterPro" id="IPR015422">
    <property type="entry name" value="PyrdxlP-dep_Trfase_small"/>
</dbReference>
<comment type="similarity">
    <text evidence="5">Belongs to the class-II pyridoxal-phosphate-dependent aminotransferase family. MalY/PatB cystathionine beta-lyase subfamily.</text>
</comment>
<protein>
    <recommendedName>
        <fullName evidence="2">cysteine-S-conjugate beta-lyase</fullName>
        <ecNumber evidence="2">4.4.1.13</ecNumber>
    </recommendedName>
</protein>
<dbReference type="PANTHER" id="PTHR43525">
    <property type="entry name" value="PROTEIN MALY"/>
    <property type="match status" value="1"/>
</dbReference>
<dbReference type="InterPro" id="IPR015424">
    <property type="entry name" value="PyrdxlP-dep_Trfase"/>
</dbReference>
<evidence type="ECO:0000259" key="6">
    <source>
        <dbReference type="Pfam" id="PF00155"/>
    </source>
</evidence>
<dbReference type="STRING" id="640635.SAMN04489806_0330"/>
<evidence type="ECO:0000256" key="2">
    <source>
        <dbReference type="ARBA" id="ARBA00012224"/>
    </source>
</evidence>
<evidence type="ECO:0000313" key="7">
    <source>
        <dbReference type="EMBL" id="SEB38282.1"/>
    </source>
</evidence>
<dbReference type="GO" id="GO:0030170">
    <property type="term" value="F:pyridoxal phosphate binding"/>
    <property type="evidence" value="ECO:0007669"/>
    <property type="project" value="InterPro"/>
</dbReference>
<dbReference type="InterPro" id="IPR015421">
    <property type="entry name" value="PyrdxlP-dep_Trfase_major"/>
</dbReference>
<evidence type="ECO:0000313" key="8">
    <source>
        <dbReference type="Proteomes" id="UP000199183"/>
    </source>
</evidence>
<dbReference type="OrthoDB" id="3224382at2"/>
<dbReference type="SUPFAM" id="SSF53383">
    <property type="entry name" value="PLP-dependent transferases"/>
    <property type="match status" value="1"/>
</dbReference>
<dbReference type="Pfam" id="PF00155">
    <property type="entry name" value="Aminotran_1_2"/>
    <property type="match status" value="1"/>
</dbReference>
<dbReference type="Gene3D" id="3.40.640.10">
    <property type="entry name" value="Type I PLP-dependent aspartate aminotransferase-like (Major domain)"/>
    <property type="match status" value="1"/>
</dbReference>
<dbReference type="AlphaFoldDB" id="A0A1H4IYD4"/>
<evidence type="ECO:0000256" key="4">
    <source>
        <dbReference type="ARBA" id="ARBA00023239"/>
    </source>
</evidence>
<reference evidence="7 8" key="1">
    <citation type="submission" date="2016-10" db="EMBL/GenBank/DDBJ databases">
        <authorList>
            <person name="de Groot N.N."/>
        </authorList>
    </citation>
    <scope>NUCLEOTIDE SEQUENCE [LARGE SCALE GENOMIC DNA]</scope>
    <source>
        <strain evidence="7 8">DSM 21799</strain>
    </source>
</reference>
<sequence length="389" mass="42006">MTFADEIDAKTLDVLRASGGLKWTDPDVPIGAFVAEMDFGVAPVISTALHEAVDAGVFGYMPPAMGDELKQATAERLRDKQGWEITAKQVFPVPDVIKALEVTIEHFSKPGSKVIVPTPSYMPFLFVPPTLGREVIEVPMLNDDGVWRFDLDVIQRAYDDGGDVLILCNPYNPLGRVFTREELAGVSEVVDRNGGRVFSDEIWAPLVYPGSELVSYATVSDVAAGHTITGVSASKAWNLPGLKCAQLIVSNDADQAVLDEIGMWIGHGASNLGAIANTVAYREGQPWLDGVVDYLDGNRRELVSLVEQHLPGVRVSMPQGTYVGWLDFRDTGIENPGEHFREHAGVGLTDGSACGVAGVGSARFIFAMPRPVMREAIVRMAAALERQAA</sequence>
<dbReference type="InterPro" id="IPR051798">
    <property type="entry name" value="Class-II_PLP-Dep_Aminotrans"/>
</dbReference>
<dbReference type="Gene3D" id="3.90.1150.10">
    <property type="entry name" value="Aspartate Aminotransferase, domain 1"/>
    <property type="match status" value="1"/>
</dbReference>
<dbReference type="Proteomes" id="UP000199183">
    <property type="component" value="Unassembled WGS sequence"/>
</dbReference>
<evidence type="ECO:0000256" key="1">
    <source>
        <dbReference type="ARBA" id="ARBA00001933"/>
    </source>
</evidence>
<comment type="cofactor">
    <cofactor evidence="1">
        <name>pyridoxal 5'-phosphate</name>
        <dbReference type="ChEBI" id="CHEBI:597326"/>
    </cofactor>
</comment>
<gene>
    <name evidence="7" type="ORF">SAMN04489806_0330</name>
</gene>
<dbReference type="CDD" id="cd00609">
    <property type="entry name" value="AAT_like"/>
    <property type="match status" value="1"/>
</dbReference>
<dbReference type="PANTHER" id="PTHR43525:SF2">
    <property type="entry name" value="CYSTATHIONINE BETA-LYASE-RELATED"/>
    <property type="match status" value="1"/>
</dbReference>
<proteinExistence type="inferred from homology"/>
<organism evidence="7 8">
    <name type="scientific">Paramicrobacterium humi</name>
    <dbReference type="NCBI Taxonomy" id="640635"/>
    <lineage>
        <taxon>Bacteria</taxon>
        <taxon>Bacillati</taxon>
        <taxon>Actinomycetota</taxon>
        <taxon>Actinomycetes</taxon>
        <taxon>Micrococcales</taxon>
        <taxon>Microbacteriaceae</taxon>
        <taxon>Paramicrobacterium</taxon>
    </lineage>
</organism>
<evidence type="ECO:0000256" key="3">
    <source>
        <dbReference type="ARBA" id="ARBA00022898"/>
    </source>
</evidence>
<dbReference type="EC" id="4.4.1.13" evidence="2"/>
<dbReference type="GO" id="GO:0047804">
    <property type="term" value="F:cysteine-S-conjugate beta-lyase activity"/>
    <property type="evidence" value="ECO:0007669"/>
    <property type="project" value="UniProtKB-EC"/>
</dbReference>
<dbReference type="RefSeq" id="WP_091179189.1">
    <property type="nucleotide sequence ID" value="NZ_FNRY01000001.1"/>
</dbReference>
<keyword evidence="4 7" id="KW-0456">Lyase</keyword>
<evidence type="ECO:0000256" key="5">
    <source>
        <dbReference type="ARBA" id="ARBA00037974"/>
    </source>
</evidence>
<keyword evidence="3" id="KW-0663">Pyridoxal phosphate</keyword>
<keyword evidence="8" id="KW-1185">Reference proteome</keyword>
<dbReference type="InterPro" id="IPR004839">
    <property type="entry name" value="Aminotransferase_I/II_large"/>
</dbReference>
<feature type="domain" description="Aminotransferase class I/classII large" evidence="6">
    <location>
        <begin position="39"/>
        <end position="378"/>
    </location>
</feature>